<reference evidence="23 24" key="2">
    <citation type="submission" date="2020-03" db="EMBL/GenBank/DDBJ databases">
        <title>Soil Listeria distribution.</title>
        <authorList>
            <person name="Liao J."/>
            <person name="Wiedmann M."/>
        </authorList>
    </citation>
    <scope>NUCLEOTIDE SEQUENCE [LARGE SCALE GENOMIC DNA]</scope>
    <source>
        <strain evidence="20 34">FSL L7-0039</strain>
        <strain evidence="19 36">FSL L7-0054</strain>
        <strain evidence="17 33">FSL L7-0149</strain>
        <strain evidence="18 32">FSL L7-0153</strain>
        <strain evidence="16 23">FSL L7-0245</strain>
        <strain evidence="15 24">FSL L7-0360</strain>
        <strain evidence="14 29">FSL L7-0435</strain>
        <strain evidence="13 31">FSL L7-0990</strain>
        <strain evidence="12 30">FSL L7-1017</strain>
        <strain evidence="11 35">FSL L7-1299</strain>
        <strain evidence="10 37">FSL L7-1427</strain>
        <strain evidence="9 25">FSL L7-1547</strain>
        <strain evidence="8 27">FSL L7-1658</strain>
        <strain evidence="7 26">FSL L7-1816</strain>
        <strain evidence="21 28">FSL L7-1850</strain>
    </source>
</reference>
<dbReference type="EMBL" id="JAARRU010000001">
    <property type="protein sequence ID" value="MBC1564950.1"/>
    <property type="molecule type" value="Genomic_DNA"/>
</dbReference>
<evidence type="ECO:0000313" key="19">
    <source>
        <dbReference type="EMBL" id="MBC2283410.1"/>
    </source>
</evidence>
<dbReference type="SUPFAM" id="SSF52540">
    <property type="entry name" value="P-loop containing nucleoside triphosphate hydrolases"/>
    <property type="match status" value="1"/>
</dbReference>
<keyword evidence="3" id="KW-0547">Nucleotide-binding</keyword>
<dbReference type="EMBL" id="JAAROV010000006">
    <property type="protein sequence ID" value="MBC1318279.1"/>
    <property type="molecule type" value="Genomic_DNA"/>
</dbReference>
<dbReference type="EMBL" id="JAASTX010000009">
    <property type="protein sequence ID" value="MBC1491881.1"/>
    <property type="molecule type" value="Genomic_DNA"/>
</dbReference>
<evidence type="ECO:0000313" key="23">
    <source>
        <dbReference type="Proteomes" id="UP000519573"/>
    </source>
</evidence>
<evidence type="ECO:0000259" key="5">
    <source>
        <dbReference type="PROSITE" id="PS50893"/>
    </source>
</evidence>
<dbReference type="GeneID" id="58715904"/>
<evidence type="ECO:0000313" key="27">
    <source>
        <dbReference type="Proteomes" id="UP000544413"/>
    </source>
</evidence>
<dbReference type="Proteomes" id="UP000546806">
    <property type="component" value="Unassembled WGS sequence"/>
</dbReference>
<evidence type="ECO:0000313" key="24">
    <source>
        <dbReference type="Proteomes" id="UP000529446"/>
    </source>
</evidence>
<evidence type="ECO:0000313" key="36">
    <source>
        <dbReference type="Proteomes" id="UP000585696"/>
    </source>
</evidence>
<dbReference type="EMBL" id="JAARZA010000007">
    <property type="protein sequence ID" value="MBC2241700.1"/>
    <property type="molecule type" value="Genomic_DNA"/>
</dbReference>
<evidence type="ECO:0000313" key="29">
    <source>
        <dbReference type="Proteomes" id="UP000546806"/>
    </source>
</evidence>
<name>A0A099WLY2_9LIST</name>
<dbReference type="EMBL" id="JAARYY010000009">
    <property type="protein sequence ID" value="MBC2245204.1"/>
    <property type="molecule type" value="Genomic_DNA"/>
</dbReference>
<dbReference type="InterPro" id="IPR017911">
    <property type="entry name" value="MacB-like_ATP-bd"/>
</dbReference>
<protein>
    <submittedName>
        <fullName evidence="6 7">ABC transporter</fullName>
    </submittedName>
</protein>
<dbReference type="GO" id="GO:0005524">
    <property type="term" value="F:ATP binding"/>
    <property type="evidence" value="ECO:0007669"/>
    <property type="project" value="UniProtKB-KW"/>
</dbReference>
<dbReference type="EMBL" id="JAARYH010000006">
    <property type="protein sequence ID" value="MBC2167649.1"/>
    <property type="molecule type" value="Genomic_DNA"/>
</dbReference>
<evidence type="ECO:0000256" key="4">
    <source>
        <dbReference type="ARBA" id="ARBA00022840"/>
    </source>
</evidence>
<dbReference type="EMBL" id="JAARXI010000007">
    <property type="protein sequence ID" value="MBC2117678.1"/>
    <property type="molecule type" value="Genomic_DNA"/>
</dbReference>
<dbReference type="RefSeq" id="WP_036083076.1">
    <property type="nucleotide sequence ID" value="NZ_CBCSHQ010000002.1"/>
</dbReference>
<dbReference type="Proteomes" id="UP000550367">
    <property type="component" value="Unassembled WGS sequence"/>
</dbReference>
<dbReference type="EMBL" id="JAARUV010000001">
    <property type="protein sequence ID" value="MBC1778454.1"/>
    <property type="molecule type" value="Genomic_DNA"/>
</dbReference>
<dbReference type="EMBL" id="JAASWV010000016">
    <property type="protein sequence ID" value="MBC2311534.1"/>
    <property type="molecule type" value="Genomic_DNA"/>
</dbReference>
<evidence type="ECO:0000313" key="12">
    <source>
        <dbReference type="EMBL" id="MBC1778454.1"/>
    </source>
</evidence>
<dbReference type="CDD" id="cd03255">
    <property type="entry name" value="ABC_MJ0796_LolCDE_FtsE"/>
    <property type="match status" value="1"/>
</dbReference>
<evidence type="ECO:0000313" key="37">
    <source>
        <dbReference type="Proteomes" id="UP000586951"/>
    </source>
</evidence>
<evidence type="ECO:0000313" key="20">
    <source>
        <dbReference type="EMBL" id="MBC2311534.1"/>
    </source>
</evidence>
<evidence type="ECO:0000313" key="28">
    <source>
        <dbReference type="Proteomes" id="UP000546244"/>
    </source>
</evidence>
<dbReference type="Proteomes" id="UP000533953">
    <property type="component" value="Unassembled WGS sequence"/>
</dbReference>
<evidence type="ECO:0000313" key="7">
    <source>
        <dbReference type="EMBL" id="MBC1318279.1"/>
    </source>
</evidence>
<evidence type="ECO:0000256" key="3">
    <source>
        <dbReference type="ARBA" id="ARBA00022741"/>
    </source>
</evidence>
<dbReference type="Proteomes" id="UP000544413">
    <property type="component" value="Unassembled WGS sequence"/>
</dbReference>
<dbReference type="EMBL" id="JAARWW010000003">
    <property type="protein sequence ID" value="MBC2003544.1"/>
    <property type="molecule type" value="Genomic_DNA"/>
</dbReference>
<gene>
    <name evidence="6" type="ORF">EP57_00375</name>
    <name evidence="7" type="ORF">HB811_15990</name>
    <name evidence="8" type="ORF">HB836_00395</name>
    <name evidence="11" type="ORF">HB904_01760</name>
    <name evidence="10" type="ORF">HB907_05980</name>
    <name evidence="21" type="ORF">HBP98_13775</name>
    <name evidence="12" type="ORF">HCA46_06325</name>
    <name evidence="13" type="ORF">HCA55_13775</name>
    <name evidence="14" type="ORF">HCA78_07205</name>
    <name evidence="15" type="ORF">HCB06_13685</name>
    <name evidence="18" type="ORF">HCB25_14060</name>
    <name evidence="16" type="ORF">HCB26_13820</name>
    <name evidence="17" type="ORF">HCB35_14560</name>
    <name evidence="19" type="ORF">HCB69_03390</name>
    <name evidence="9" type="ORF">HCI99_08560</name>
    <name evidence="20" type="ORF">HCJ81_11585</name>
</gene>
<dbReference type="GO" id="GO:0016887">
    <property type="term" value="F:ATP hydrolysis activity"/>
    <property type="evidence" value="ECO:0007669"/>
    <property type="project" value="InterPro"/>
</dbReference>
<dbReference type="Proteomes" id="UP000546244">
    <property type="component" value="Unassembled WGS sequence"/>
</dbReference>
<accession>A0A099WLY2</accession>
<comment type="similarity">
    <text evidence="1">Belongs to the ABC transporter superfamily.</text>
</comment>
<dbReference type="EMBL" id="JAARMV010000003">
    <property type="protein sequence ID" value="MBC2373078.1"/>
    <property type="molecule type" value="Genomic_DNA"/>
</dbReference>
<dbReference type="Pfam" id="PF00005">
    <property type="entry name" value="ABC_tran"/>
    <property type="match status" value="1"/>
</dbReference>
<dbReference type="Gene3D" id="3.40.50.300">
    <property type="entry name" value="P-loop containing nucleotide triphosphate hydrolases"/>
    <property type="match status" value="1"/>
</dbReference>
<evidence type="ECO:0000313" key="14">
    <source>
        <dbReference type="EMBL" id="MBC2003544.1"/>
    </source>
</evidence>
<dbReference type="Proteomes" id="UP000574104">
    <property type="component" value="Unassembled WGS sequence"/>
</dbReference>
<dbReference type="PANTHER" id="PTHR42798">
    <property type="entry name" value="LIPOPROTEIN-RELEASING SYSTEM ATP-BINDING PROTEIN LOLD"/>
    <property type="match status" value="1"/>
</dbReference>
<dbReference type="Proteomes" id="UP000543379">
    <property type="component" value="Unassembled WGS sequence"/>
</dbReference>
<dbReference type="InterPro" id="IPR003439">
    <property type="entry name" value="ABC_transporter-like_ATP-bd"/>
</dbReference>
<evidence type="ECO:0000313" key="33">
    <source>
        <dbReference type="Proteomes" id="UP000553016"/>
    </source>
</evidence>
<evidence type="ECO:0000313" key="30">
    <source>
        <dbReference type="Proteomes" id="UP000547643"/>
    </source>
</evidence>
<evidence type="ECO:0000313" key="8">
    <source>
        <dbReference type="EMBL" id="MBC1400034.1"/>
    </source>
</evidence>
<keyword evidence="4 7" id="KW-0067">ATP-binding</keyword>
<dbReference type="Proteomes" id="UP000547643">
    <property type="component" value="Unassembled WGS sequence"/>
</dbReference>
<dbReference type="Proteomes" id="UP000565628">
    <property type="component" value="Unassembled WGS sequence"/>
</dbReference>
<dbReference type="STRING" id="1552123.EP57_00375"/>
<dbReference type="InterPro" id="IPR027417">
    <property type="entry name" value="P-loop_NTPase"/>
</dbReference>
<reference evidence="6 22" key="1">
    <citation type="submission" date="2014-05" db="EMBL/GenBank/DDBJ databases">
        <title>Novel Listeriaceae from food processing environments.</title>
        <authorList>
            <person name="den Bakker H.C."/>
        </authorList>
    </citation>
    <scope>NUCLEOTIDE SEQUENCE [LARGE SCALE GENOMIC DNA]</scope>
    <source>
        <strain evidence="6 22">FSL A5-0281</strain>
    </source>
</reference>
<evidence type="ECO:0000313" key="6">
    <source>
        <dbReference type="EMBL" id="KGL45488.1"/>
    </source>
</evidence>
<dbReference type="OrthoDB" id="9791546at2"/>
<dbReference type="InterPro" id="IPR003593">
    <property type="entry name" value="AAA+_ATPase"/>
</dbReference>
<evidence type="ECO:0000313" key="25">
    <source>
        <dbReference type="Proteomes" id="UP000533953"/>
    </source>
</evidence>
<evidence type="ECO:0000313" key="31">
    <source>
        <dbReference type="Proteomes" id="UP000548082"/>
    </source>
</evidence>
<dbReference type="Proteomes" id="UP000586951">
    <property type="component" value="Unassembled WGS sequence"/>
</dbReference>
<keyword evidence="2" id="KW-0813">Transport</keyword>
<dbReference type="Proteomes" id="UP000519573">
    <property type="component" value="Unassembled WGS sequence"/>
</dbReference>
<dbReference type="Proteomes" id="UP000529446">
    <property type="component" value="Unassembled WGS sequence"/>
</dbReference>
<evidence type="ECO:0000313" key="35">
    <source>
        <dbReference type="Proteomes" id="UP000574104"/>
    </source>
</evidence>
<proteinExistence type="inferred from homology"/>
<dbReference type="EMBL" id="JAARPT010000001">
    <property type="protein sequence ID" value="MBC1400034.1"/>
    <property type="molecule type" value="Genomic_DNA"/>
</dbReference>
<dbReference type="Proteomes" id="UP000029844">
    <property type="component" value="Unassembled WGS sequence"/>
</dbReference>
<dbReference type="Proteomes" id="UP000553016">
    <property type="component" value="Unassembled WGS sequence"/>
</dbReference>
<sequence length="225" mass="24843">METILTLNNISYHYQSGGKRQAILENANYDFTAGTFYTILGPSGSGKTTMLSISSGLDVPNEGQVLYQKQSLGTSLSLQKYRKNHCAIIFQAYNLIPYMTALQNVITAIGIQHPRMKNKRAHAVKMLTEVGLTPEQMKRPVLQLSGGQQQRVTIARALSGSAQIIFADEPTGNLDGETADKIIYLFKALAHQMDKCIIMVTHDKAIAKESDITLTLKNKQLVEVL</sequence>
<evidence type="ECO:0000313" key="34">
    <source>
        <dbReference type="Proteomes" id="UP000565628"/>
    </source>
</evidence>
<evidence type="ECO:0000313" key="10">
    <source>
        <dbReference type="EMBL" id="MBC1564950.1"/>
    </source>
</evidence>
<organism evidence="6 22">
    <name type="scientific">Listeria booriae</name>
    <dbReference type="NCBI Taxonomy" id="1552123"/>
    <lineage>
        <taxon>Bacteria</taxon>
        <taxon>Bacillati</taxon>
        <taxon>Bacillota</taxon>
        <taxon>Bacilli</taxon>
        <taxon>Bacillales</taxon>
        <taxon>Listeriaceae</taxon>
        <taxon>Listeria</taxon>
    </lineage>
</organism>
<dbReference type="PROSITE" id="PS50893">
    <property type="entry name" value="ABC_TRANSPORTER_2"/>
    <property type="match status" value="1"/>
</dbReference>
<dbReference type="AlphaFoldDB" id="A0A099WLY2"/>
<evidence type="ECO:0000313" key="16">
    <source>
        <dbReference type="EMBL" id="MBC2167649.1"/>
    </source>
</evidence>
<dbReference type="eggNOG" id="COG1136">
    <property type="taxonomic scope" value="Bacteria"/>
</dbReference>
<keyword evidence="22" id="KW-1185">Reference proteome</keyword>
<dbReference type="InterPro" id="IPR017871">
    <property type="entry name" value="ABC_transporter-like_CS"/>
</dbReference>
<evidence type="ECO:0000313" key="17">
    <source>
        <dbReference type="EMBL" id="MBC2241700.1"/>
    </source>
</evidence>
<evidence type="ECO:0000313" key="32">
    <source>
        <dbReference type="Proteomes" id="UP000550367"/>
    </source>
</evidence>
<evidence type="ECO:0000256" key="2">
    <source>
        <dbReference type="ARBA" id="ARBA00022448"/>
    </source>
</evidence>
<evidence type="ECO:0000313" key="13">
    <source>
        <dbReference type="EMBL" id="MBC1797804.1"/>
    </source>
</evidence>
<evidence type="ECO:0000313" key="9">
    <source>
        <dbReference type="EMBL" id="MBC1491881.1"/>
    </source>
</evidence>
<evidence type="ECO:0000313" key="18">
    <source>
        <dbReference type="EMBL" id="MBC2245204.1"/>
    </source>
</evidence>
<dbReference type="Proteomes" id="UP000585696">
    <property type="component" value="Unassembled WGS sequence"/>
</dbReference>
<evidence type="ECO:0000313" key="21">
    <source>
        <dbReference type="EMBL" id="MBC2373078.1"/>
    </source>
</evidence>
<dbReference type="EMBL" id="JAARVD010000007">
    <property type="protein sequence ID" value="MBC1797804.1"/>
    <property type="molecule type" value="Genomic_DNA"/>
</dbReference>
<evidence type="ECO:0000313" key="26">
    <source>
        <dbReference type="Proteomes" id="UP000543379"/>
    </source>
</evidence>
<comment type="caution">
    <text evidence="6">The sequence shown here is derived from an EMBL/GenBank/DDBJ whole genome shotgun (WGS) entry which is preliminary data.</text>
</comment>
<evidence type="ECO:0000256" key="1">
    <source>
        <dbReference type="ARBA" id="ARBA00005417"/>
    </source>
</evidence>
<feature type="domain" description="ABC transporter" evidence="5">
    <location>
        <begin position="5"/>
        <end position="224"/>
    </location>
</feature>
<dbReference type="EMBL" id="JAARSH010000001">
    <property type="protein sequence ID" value="MBC1614907.1"/>
    <property type="molecule type" value="Genomic_DNA"/>
</dbReference>
<dbReference type="PROSITE" id="PS00211">
    <property type="entry name" value="ABC_TRANSPORTER_1"/>
    <property type="match status" value="1"/>
</dbReference>
<evidence type="ECO:0000313" key="22">
    <source>
        <dbReference type="Proteomes" id="UP000029844"/>
    </source>
</evidence>
<evidence type="ECO:0000313" key="11">
    <source>
        <dbReference type="EMBL" id="MBC1614907.1"/>
    </source>
</evidence>
<dbReference type="Proteomes" id="UP000548082">
    <property type="component" value="Unassembled WGS sequence"/>
</dbReference>
<dbReference type="EMBL" id="JNFA01000001">
    <property type="protein sequence ID" value="KGL45488.1"/>
    <property type="molecule type" value="Genomic_DNA"/>
</dbReference>
<dbReference type="EMBL" id="JAARZS010000006">
    <property type="protein sequence ID" value="MBC2283410.1"/>
    <property type="molecule type" value="Genomic_DNA"/>
</dbReference>
<dbReference type="SMART" id="SM00382">
    <property type="entry name" value="AAA"/>
    <property type="match status" value="1"/>
</dbReference>
<evidence type="ECO:0000313" key="15">
    <source>
        <dbReference type="EMBL" id="MBC2117678.1"/>
    </source>
</evidence>
<dbReference type="PANTHER" id="PTHR42798:SF6">
    <property type="entry name" value="CELL DIVISION ATP-BINDING PROTEIN FTSE"/>
    <property type="match status" value="1"/>
</dbReference>